<dbReference type="PANTHER" id="PTHR43312">
    <property type="entry name" value="D-THREO-ALDOSE 1-DEHYDROGENASE"/>
    <property type="match status" value="1"/>
</dbReference>
<sequence>MLCWQEASRIPTRVLGRTGLVVSRLGLGTAEIGFAYGLGKRSLPDEKEAIRLLNIAVGMGITYFDTAAFYGLAEERIGKSGIAKNPGVVIGTKCGSFLDKGERPESAEVERRIRKEVEDSLRILKLDVLPLLMLHGGSAEDITGRELTDILQKFKDEGKALHVGISTRGEEAALAAVSGGFFEVVQTAYSIIDQRMSRRVLPLAYSNGVGIINRSVLLKGVLSGAVLNYPPILQPLASVASQVYDLAARYGVDLPTFAIRFALSNPFISTILIGTNNLGHLSSAVRAAERGPLPYGLVAEMETLALSDPNQVDPARWPKF</sequence>
<dbReference type="AlphaFoldDB" id="A0A7T5UQ31"/>
<protein>
    <submittedName>
        <fullName evidence="2">Aldo/keto reductase</fullName>
    </submittedName>
</protein>
<accession>A0A7T5UQ31</accession>
<proteinExistence type="predicted"/>
<dbReference type="SUPFAM" id="SSF51430">
    <property type="entry name" value="NAD(P)-linked oxidoreductase"/>
    <property type="match status" value="1"/>
</dbReference>
<dbReference type="Pfam" id="PF00248">
    <property type="entry name" value="Aldo_ket_red"/>
    <property type="match status" value="1"/>
</dbReference>
<evidence type="ECO:0000313" key="2">
    <source>
        <dbReference type="EMBL" id="QQG45424.1"/>
    </source>
</evidence>
<name>A0A7T5UQ31_9BACT</name>
<organism evidence="2 3">
    <name type="scientific">Candidatus Sungiibacteriota bacterium</name>
    <dbReference type="NCBI Taxonomy" id="2750080"/>
    <lineage>
        <taxon>Bacteria</taxon>
        <taxon>Candidatus Sungiibacteriota</taxon>
    </lineage>
</organism>
<dbReference type="InterPro" id="IPR023210">
    <property type="entry name" value="NADP_OxRdtase_dom"/>
</dbReference>
<evidence type="ECO:0000313" key="3">
    <source>
        <dbReference type="Proteomes" id="UP000595618"/>
    </source>
</evidence>
<dbReference type="Proteomes" id="UP000595618">
    <property type="component" value="Chromosome"/>
</dbReference>
<feature type="domain" description="NADP-dependent oxidoreductase" evidence="1">
    <location>
        <begin position="24"/>
        <end position="301"/>
    </location>
</feature>
<gene>
    <name evidence="2" type="ORF">HYW89_00605</name>
</gene>
<dbReference type="CDD" id="cd19097">
    <property type="entry name" value="AKR_unchar"/>
    <property type="match status" value="1"/>
</dbReference>
<dbReference type="PANTHER" id="PTHR43312:SF1">
    <property type="entry name" value="NADP-DEPENDENT OXIDOREDUCTASE DOMAIN-CONTAINING PROTEIN"/>
    <property type="match status" value="1"/>
</dbReference>
<evidence type="ECO:0000259" key="1">
    <source>
        <dbReference type="Pfam" id="PF00248"/>
    </source>
</evidence>
<dbReference type="EMBL" id="CP066690">
    <property type="protein sequence ID" value="QQG45424.1"/>
    <property type="molecule type" value="Genomic_DNA"/>
</dbReference>
<dbReference type="Gene3D" id="3.20.20.100">
    <property type="entry name" value="NADP-dependent oxidoreductase domain"/>
    <property type="match status" value="1"/>
</dbReference>
<dbReference type="InterPro" id="IPR036812">
    <property type="entry name" value="NAD(P)_OxRdtase_dom_sf"/>
</dbReference>
<dbReference type="InterPro" id="IPR053135">
    <property type="entry name" value="AKR2_Oxidoreductase"/>
</dbReference>
<reference evidence="2 3" key="1">
    <citation type="submission" date="2020-07" db="EMBL/GenBank/DDBJ databases">
        <title>Huge and variable diversity of episymbiotic CPR bacteria and DPANN archaea in groundwater ecosystems.</title>
        <authorList>
            <person name="He C.Y."/>
            <person name="Keren R."/>
            <person name="Whittaker M."/>
            <person name="Farag I.F."/>
            <person name="Doudna J."/>
            <person name="Cate J.H.D."/>
            <person name="Banfield J.F."/>
        </authorList>
    </citation>
    <scope>NUCLEOTIDE SEQUENCE [LARGE SCALE GENOMIC DNA]</scope>
    <source>
        <strain evidence="2">NC_groundwater_541_Ag_S-0.1um_46_50</strain>
    </source>
</reference>